<gene>
    <name evidence="7" type="ORF">E9229_001856</name>
</gene>
<dbReference type="InterPro" id="IPR000310">
    <property type="entry name" value="Orn/Lys/Arg_deCO2ase_major_dom"/>
</dbReference>
<dbReference type="SUPFAM" id="SSF55904">
    <property type="entry name" value="Ornithine decarboxylase C-terminal domain"/>
    <property type="match status" value="1"/>
</dbReference>
<dbReference type="PANTHER" id="PTHR45229:SF3">
    <property type="entry name" value="BIODEGRADATIVE ARGININE DECARBOXYLASE"/>
    <property type="match status" value="1"/>
</dbReference>
<dbReference type="GO" id="GO:0005829">
    <property type="term" value="C:cytosol"/>
    <property type="evidence" value="ECO:0007669"/>
    <property type="project" value="TreeGrafter"/>
</dbReference>
<name>A0A839QM33_9MICC</name>
<dbReference type="GO" id="GO:0030170">
    <property type="term" value="F:pyridoxal phosphate binding"/>
    <property type="evidence" value="ECO:0007669"/>
    <property type="project" value="TreeGrafter"/>
</dbReference>
<evidence type="ECO:0000313" key="7">
    <source>
        <dbReference type="EMBL" id="MBB2995665.1"/>
    </source>
</evidence>
<dbReference type="InterPro" id="IPR015422">
    <property type="entry name" value="PyrdxlP-dep_Trfase_small"/>
</dbReference>
<evidence type="ECO:0000313" key="8">
    <source>
        <dbReference type="Proteomes" id="UP000523000"/>
    </source>
</evidence>
<dbReference type="Pfam" id="PF03711">
    <property type="entry name" value="OKR_DC_1_C"/>
    <property type="match status" value="1"/>
</dbReference>
<dbReference type="Proteomes" id="UP000523000">
    <property type="component" value="Unassembled WGS sequence"/>
</dbReference>
<dbReference type="InterPro" id="IPR008286">
    <property type="entry name" value="Prn/Lys/Arg_de-COase_C"/>
</dbReference>
<evidence type="ECO:0000256" key="5">
    <source>
        <dbReference type="PIRSR" id="PIRSR009393-1"/>
    </source>
</evidence>
<keyword evidence="8" id="KW-1185">Reference proteome</keyword>
<keyword evidence="3 5" id="KW-0663">Pyridoxal phosphate</keyword>
<keyword evidence="4" id="KW-0456">Lyase</keyword>
<accession>A0A839QM33</accession>
<dbReference type="RefSeq" id="WP_183510885.1">
    <property type="nucleotide sequence ID" value="NZ_BAABGK010000029.1"/>
</dbReference>
<dbReference type="InterPro" id="IPR011193">
    <property type="entry name" value="Orn/lys/arg_de-COase"/>
</dbReference>
<dbReference type="Gene3D" id="3.90.100.10">
    <property type="entry name" value="Orn/Lys/Arg decarboxylase, C-terminal domain"/>
    <property type="match status" value="1"/>
</dbReference>
<reference evidence="7 8" key="1">
    <citation type="submission" date="2020-08" db="EMBL/GenBank/DDBJ databases">
        <title>Sequencing the genomes of 1000 actinobacteria strains.</title>
        <authorList>
            <person name="Klenk H.-P."/>
        </authorList>
    </citation>
    <scope>NUCLEOTIDE SEQUENCE [LARGE SCALE GENOMIC DNA]</scope>
    <source>
        <strain evidence="7 8">DSM 22826</strain>
    </source>
</reference>
<dbReference type="AlphaFoldDB" id="A0A839QM33"/>
<dbReference type="InterPro" id="IPR036633">
    <property type="entry name" value="Prn/Lys/Arg_de-COase_C_sf"/>
</dbReference>
<dbReference type="SUPFAM" id="SSF53383">
    <property type="entry name" value="PLP-dependent transferases"/>
    <property type="match status" value="1"/>
</dbReference>
<dbReference type="InterPro" id="IPR015424">
    <property type="entry name" value="PyrdxlP-dep_Trfase"/>
</dbReference>
<dbReference type="PROSITE" id="PS00703">
    <property type="entry name" value="OKR_DC_1"/>
    <property type="match status" value="1"/>
</dbReference>
<sequence>MLDNVAIKVLIITDPGAGSGTYREALETLLGELTQLEVVVRRSTDADDATLALGSDASFDAVVVDVVGALDAETIVPAIRHRNDHIPVFVASGVRGAEDLSASVLARINQFIYLLDDTPEWIAGRIHDAAQKYRRAVLPPMFEALVDFSTTHEYSWHTPGHEGGTAFLKSPVGRAFWGFFGQQMFRSDLSVSVAEVGSLLDHSGPIGRAERRAAHVFGADMTFFVTNGTSTSNRVVHQASVTAGEVMALDRNAHKSMEQATTITHGLPIYLRPTRNHLGIIGPIPPSEMTAQAIAEKVRTSPLISDSEARPVIAMVTNSTYDGLLYHVPTVEATLGSHIDRLHFDEAWYGYAAFNPIYAERFALHTADRAADAPTTFATQSTHKLLAALSQASYVHIRNGRRPIDHDLFNEAFMMHASTSPLYAIIASNDVAAAMMAGSGGLALTAESIAEAVAFRRTLARVAAEEGPGGWMPRPWQPETVLGADGIVRLFHDADEQQLITRPEPWLLRENDAWHGFQLPDAYAMLDPIKVTVTTPGLANDGTPEQFGVPAAILSAYLDEQASIVVEKTQDYSVLFLFSIGVTRGKWGTLLSTLLQFKHDVDANKRLEEVLPALYSSNSRRYARMGLRDLAGQMHTAMSENRQLAALHEAFATLPTPVLSPADAYARLVHGETDRIKIDDLASHTLAVGIVPYPPGIPLMMPGEESGSSSGPLVSYLKALQGFDRQFPGFEHEIHGIDHVDGAYVTHVIRTDHV</sequence>
<dbReference type="InterPro" id="IPR005308">
    <property type="entry name" value="OKR_de-COase_N"/>
</dbReference>
<dbReference type="Pfam" id="PF03709">
    <property type="entry name" value="OKR_DC_1_N"/>
    <property type="match status" value="1"/>
</dbReference>
<dbReference type="GO" id="GO:0008792">
    <property type="term" value="F:arginine decarboxylase activity"/>
    <property type="evidence" value="ECO:0007669"/>
    <property type="project" value="TreeGrafter"/>
</dbReference>
<evidence type="ECO:0000256" key="3">
    <source>
        <dbReference type="ARBA" id="ARBA00022898"/>
    </source>
</evidence>
<dbReference type="Gene3D" id="3.40.640.10">
    <property type="entry name" value="Type I PLP-dependent aspartate aminotransferase-like (Major domain)"/>
    <property type="match status" value="1"/>
</dbReference>
<dbReference type="PANTHER" id="PTHR45229">
    <property type="entry name" value="CONSTITUTIVE ORNITHINE DECARBOXYLASE"/>
    <property type="match status" value="1"/>
</dbReference>
<dbReference type="InterPro" id="IPR015421">
    <property type="entry name" value="PyrdxlP-dep_Trfase_major"/>
</dbReference>
<evidence type="ECO:0000256" key="4">
    <source>
        <dbReference type="ARBA" id="ARBA00023239"/>
    </source>
</evidence>
<protein>
    <submittedName>
        <fullName evidence="7">Arginine/lysine/ornithine decarboxylase</fullName>
    </submittedName>
</protein>
<keyword evidence="2" id="KW-0210">Decarboxylase</keyword>
<evidence type="ECO:0000259" key="6">
    <source>
        <dbReference type="PROSITE" id="PS00703"/>
    </source>
</evidence>
<dbReference type="EMBL" id="JACHVS010000001">
    <property type="protein sequence ID" value="MBB2995665.1"/>
    <property type="molecule type" value="Genomic_DNA"/>
</dbReference>
<proteinExistence type="inferred from homology"/>
<dbReference type="Gene3D" id="3.90.1150.10">
    <property type="entry name" value="Aspartate Aminotransferase, domain 1"/>
    <property type="match status" value="1"/>
</dbReference>
<dbReference type="Pfam" id="PF01276">
    <property type="entry name" value="OKR_DC_1"/>
    <property type="match status" value="1"/>
</dbReference>
<dbReference type="GO" id="GO:0006527">
    <property type="term" value="P:L-arginine catabolic process"/>
    <property type="evidence" value="ECO:0007669"/>
    <property type="project" value="TreeGrafter"/>
</dbReference>
<feature type="modified residue" description="N6-(pyridoxal phosphate)lysine" evidence="5">
    <location>
        <position position="384"/>
    </location>
</feature>
<evidence type="ECO:0000256" key="1">
    <source>
        <dbReference type="ARBA" id="ARBA00010671"/>
    </source>
</evidence>
<evidence type="ECO:0000256" key="2">
    <source>
        <dbReference type="ARBA" id="ARBA00022793"/>
    </source>
</evidence>
<feature type="domain" description="Orn/Lys/Arg decarboxylases family 1 pyridoxal-P attachment site" evidence="6">
    <location>
        <begin position="379"/>
        <end position="393"/>
    </location>
</feature>
<comment type="similarity">
    <text evidence="1">Belongs to the Orn/Lys/Arg decarboxylase class-I family.</text>
</comment>
<dbReference type="PIRSF" id="PIRSF009393">
    <property type="entry name" value="Orn_decarb"/>
    <property type="match status" value="1"/>
</dbReference>
<comment type="caution">
    <text evidence="7">The sequence shown here is derived from an EMBL/GenBank/DDBJ whole genome shotgun (WGS) entry which is preliminary data.</text>
</comment>
<dbReference type="Gene3D" id="3.40.50.2300">
    <property type="match status" value="1"/>
</dbReference>
<organism evidence="7 8">
    <name type="scientific">Paeniglutamicibacter cryotolerans</name>
    <dbReference type="NCBI Taxonomy" id="670079"/>
    <lineage>
        <taxon>Bacteria</taxon>
        <taxon>Bacillati</taxon>
        <taxon>Actinomycetota</taxon>
        <taxon>Actinomycetes</taxon>
        <taxon>Micrococcales</taxon>
        <taxon>Micrococcaceae</taxon>
        <taxon>Paeniglutamicibacter</taxon>
    </lineage>
</organism>